<dbReference type="EMBL" id="JACHBG010000004">
    <property type="protein sequence ID" value="MBB6484848.1"/>
    <property type="molecule type" value="Genomic_DNA"/>
</dbReference>
<comment type="caution">
    <text evidence="1">The sequence shown here is derived from an EMBL/GenBank/DDBJ whole genome shotgun (WGS) entry which is preliminary data.</text>
</comment>
<evidence type="ECO:0000313" key="2">
    <source>
        <dbReference type="Proteomes" id="UP000565576"/>
    </source>
</evidence>
<protein>
    <submittedName>
        <fullName evidence="1">Uncharacterized protein</fullName>
    </submittedName>
</protein>
<dbReference type="Proteomes" id="UP000565576">
    <property type="component" value="Unassembled WGS sequence"/>
</dbReference>
<name>A0A7X0IPN3_9HYPH</name>
<evidence type="ECO:0000313" key="1">
    <source>
        <dbReference type="EMBL" id="MBB6484848.1"/>
    </source>
</evidence>
<accession>A0A7X0IPN3</accession>
<sequence length="68" mass="7628">MSVHRRSRRPNFHGGGFDHFWGCPICHRTLSIAEVIELHCEGCNATVNPTETFGPEFATAQSRDERSA</sequence>
<gene>
    <name evidence="1" type="ORF">GGD46_002128</name>
</gene>
<dbReference type="AlphaFoldDB" id="A0A7X0IPN3"/>
<organism evidence="1 2">
    <name type="scientific">Rhizobium lusitanum</name>
    <dbReference type="NCBI Taxonomy" id="293958"/>
    <lineage>
        <taxon>Bacteria</taxon>
        <taxon>Pseudomonadati</taxon>
        <taxon>Pseudomonadota</taxon>
        <taxon>Alphaproteobacteria</taxon>
        <taxon>Hyphomicrobiales</taxon>
        <taxon>Rhizobiaceae</taxon>
        <taxon>Rhizobium/Agrobacterium group</taxon>
        <taxon>Rhizobium</taxon>
    </lineage>
</organism>
<proteinExistence type="predicted"/>
<reference evidence="1 2" key="1">
    <citation type="submission" date="2020-08" db="EMBL/GenBank/DDBJ databases">
        <title>Genomic Encyclopedia of Type Strains, Phase IV (KMG-V): Genome sequencing to study the core and pangenomes of soil and plant-associated prokaryotes.</title>
        <authorList>
            <person name="Whitman W."/>
        </authorList>
    </citation>
    <scope>NUCLEOTIDE SEQUENCE [LARGE SCALE GENOMIC DNA]</scope>
    <source>
        <strain evidence="1 2">SEMIA 4060</strain>
    </source>
</reference>